<reference evidence="1" key="1">
    <citation type="submission" date="2021-05" db="EMBL/GenBank/DDBJ databases">
        <authorList>
            <person name="Alioto T."/>
            <person name="Alioto T."/>
            <person name="Gomez Garrido J."/>
        </authorList>
    </citation>
    <scope>NUCLEOTIDE SEQUENCE</scope>
</reference>
<proteinExistence type="predicted"/>
<dbReference type="EMBL" id="HBUE01075609">
    <property type="protein sequence ID" value="CAG6474861.1"/>
    <property type="molecule type" value="Transcribed_RNA"/>
</dbReference>
<accession>A0A8D8BND2</accession>
<protein>
    <submittedName>
        <fullName evidence="1">(northern house mosquito) hypothetical protein</fullName>
    </submittedName>
</protein>
<dbReference type="AlphaFoldDB" id="A0A8D8BND2"/>
<sequence>MAPLLLPAAGLPPPEVDGPERNFSMCLIRSATEMMGFSMFCTWGTTGAVGTGSGCSSERLRMRAAAAVESRESERSPKERRLAGESVLRIERCRSSESEVSSRLLLRDDLRMGRISSDSEEYFFLRIGLGAGWCWESDLRMGRISWSSWSRSMSWQISAAARMTACEMDTCLGCSLGVEVEEESVFFLRMPCEIGALTAVVLPVQVVAAEETSSLDS</sequence>
<organism evidence="1">
    <name type="scientific">Culex pipiens</name>
    <name type="common">House mosquito</name>
    <dbReference type="NCBI Taxonomy" id="7175"/>
    <lineage>
        <taxon>Eukaryota</taxon>
        <taxon>Metazoa</taxon>
        <taxon>Ecdysozoa</taxon>
        <taxon>Arthropoda</taxon>
        <taxon>Hexapoda</taxon>
        <taxon>Insecta</taxon>
        <taxon>Pterygota</taxon>
        <taxon>Neoptera</taxon>
        <taxon>Endopterygota</taxon>
        <taxon>Diptera</taxon>
        <taxon>Nematocera</taxon>
        <taxon>Culicoidea</taxon>
        <taxon>Culicidae</taxon>
        <taxon>Culicinae</taxon>
        <taxon>Culicini</taxon>
        <taxon>Culex</taxon>
        <taxon>Culex</taxon>
    </lineage>
</organism>
<evidence type="ECO:0000313" key="1">
    <source>
        <dbReference type="EMBL" id="CAG6474861.1"/>
    </source>
</evidence>
<name>A0A8D8BND2_CULPI</name>